<dbReference type="EMBL" id="CAJNOK010007130">
    <property type="protein sequence ID" value="CAF1025344.1"/>
    <property type="molecule type" value="Genomic_DNA"/>
</dbReference>
<feature type="transmembrane region" description="Helical" evidence="5">
    <location>
        <begin position="182"/>
        <end position="204"/>
    </location>
</feature>
<feature type="transmembrane region" description="Helical" evidence="5">
    <location>
        <begin position="100"/>
        <end position="118"/>
    </location>
</feature>
<evidence type="ECO:0000256" key="3">
    <source>
        <dbReference type="ARBA" id="ARBA00022989"/>
    </source>
</evidence>
<dbReference type="GO" id="GO:0016020">
    <property type="term" value="C:membrane"/>
    <property type="evidence" value="ECO:0007669"/>
    <property type="project" value="UniProtKB-SubCell"/>
</dbReference>
<keyword evidence="4 5" id="KW-0472">Membrane</keyword>
<protein>
    <recommendedName>
        <fullName evidence="6">G-protein coupled receptors family 1 profile domain-containing protein</fullName>
    </recommendedName>
</protein>
<accession>A0A814X8T8</accession>
<dbReference type="OrthoDB" id="9990906at2759"/>
<dbReference type="PROSITE" id="PS50262">
    <property type="entry name" value="G_PROTEIN_RECEP_F1_2"/>
    <property type="match status" value="1"/>
</dbReference>
<dbReference type="InterPro" id="IPR011990">
    <property type="entry name" value="TPR-like_helical_dom_sf"/>
</dbReference>
<evidence type="ECO:0000256" key="1">
    <source>
        <dbReference type="ARBA" id="ARBA00004370"/>
    </source>
</evidence>
<dbReference type="EMBL" id="CAJNOQ010009121">
    <property type="protein sequence ID" value="CAF1216039.1"/>
    <property type="molecule type" value="Genomic_DNA"/>
</dbReference>
<keyword evidence="2 5" id="KW-0812">Transmembrane</keyword>
<evidence type="ECO:0000313" key="8">
    <source>
        <dbReference type="EMBL" id="CAF1216039.1"/>
    </source>
</evidence>
<dbReference type="SUPFAM" id="SSF81321">
    <property type="entry name" value="Family A G protein-coupled receptor-like"/>
    <property type="match status" value="1"/>
</dbReference>
<dbReference type="InterPro" id="IPR017452">
    <property type="entry name" value="GPCR_Rhodpsn_7TM"/>
</dbReference>
<evidence type="ECO:0000313" key="10">
    <source>
        <dbReference type="EMBL" id="CAF3979835.1"/>
    </source>
</evidence>
<dbReference type="SMART" id="SM00028">
    <property type="entry name" value="TPR"/>
    <property type="match status" value="2"/>
</dbReference>
<dbReference type="EMBL" id="CAJOBC010009122">
    <property type="protein sequence ID" value="CAF3979835.1"/>
    <property type="molecule type" value="Genomic_DNA"/>
</dbReference>
<keyword evidence="3 5" id="KW-1133">Transmembrane helix</keyword>
<dbReference type="Proteomes" id="UP000677228">
    <property type="component" value="Unassembled WGS sequence"/>
</dbReference>
<evidence type="ECO:0000313" key="7">
    <source>
        <dbReference type="EMBL" id="CAF1025344.1"/>
    </source>
</evidence>
<evidence type="ECO:0000313" key="11">
    <source>
        <dbReference type="Proteomes" id="UP000663829"/>
    </source>
</evidence>
<dbReference type="EMBL" id="CAJOBA010007141">
    <property type="protein sequence ID" value="CAF3793803.1"/>
    <property type="molecule type" value="Genomic_DNA"/>
</dbReference>
<feature type="transmembrane region" description="Helical" evidence="5">
    <location>
        <begin position="26"/>
        <end position="46"/>
    </location>
</feature>
<dbReference type="Proteomes" id="UP000682733">
    <property type="component" value="Unassembled WGS sequence"/>
</dbReference>
<evidence type="ECO:0000256" key="2">
    <source>
        <dbReference type="ARBA" id="ARBA00022692"/>
    </source>
</evidence>
<comment type="caution">
    <text evidence="8">The sequence shown here is derived from an EMBL/GenBank/DDBJ whole genome shotgun (WGS) entry which is preliminary data.</text>
</comment>
<dbReference type="InterPro" id="IPR019734">
    <property type="entry name" value="TPR_rpt"/>
</dbReference>
<proteinExistence type="predicted"/>
<dbReference type="AlphaFoldDB" id="A0A814X8T8"/>
<feature type="transmembrane region" description="Helical" evidence="5">
    <location>
        <begin position="225"/>
        <end position="242"/>
    </location>
</feature>
<feature type="transmembrane region" description="Helical" evidence="5">
    <location>
        <begin position="58"/>
        <end position="80"/>
    </location>
</feature>
<name>A0A814X8T8_9BILA</name>
<sequence>MTNVSTTTLSPLISQLNSINSDFNRYIPIPLLVLGTLGNIFNLIMFRQKALRVLSCSIYFLSSTVCNFFALYSGLITPFLSLYGLDPTVYSAALCKIRYYIRYTSITLSSWFTLLACIDRFMSTSQNANVRHYSRLPIAYRVTLITVLVGMTGPFTQTFYCYDLINKSCTTRDTPCKLLNDIMLLSCLSFVPQITMVVFTFLTIRNVRKMRMSTRRYDVKLVKMLQVQVIVMVIFYSIPVTAQKLYADSTVYVTGNSVYKIYFIENGDKREEICLMTIKYIELCLELLLKYRSSNDFITGNIFQALAQLYKLIPRYDDALNNYDEALEIYLQQAASCHHGIEMSITEPLKYQVIKHEYKLKLLAIEPTMNDEGEINLKKKQIADSHIELADIYIKLQQHDLAFEHLTIAINFYKETKNSNYEAIEEKMKIVQTFLQ</sequence>
<organism evidence="8 11">
    <name type="scientific">Didymodactylos carnosus</name>
    <dbReference type="NCBI Taxonomy" id="1234261"/>
    <lineage>
        <taxon>Eukaryota</taxon>
        <taxon>Metazoa</taxon>
        <taxon>Spiralia</taxon>
        <taxon>Gnathifera</taxon>
        <taxon>Rotifera</taxon>
        <taxon>Eurotatoria</taxon>
        <taxon>Bdelloidea</taxon>
        <taxon>Philodinida</taxon>
        <taxon>Philodinidae</taxon>
        <taxon>Didymodactylos</taxon>
    </lineage>
</organism>
<feature type="domain" description="G-protein coupled receptors family 1 profile" evidence="6">
    <location>
        <begin position="38"/>
        <end position="236"/>
    </location>
</feature>
<keyword evidence="11" id="KW-1185">Reference proteome</keyword>
<evidence type="ECO:0000256" key="4">
    <source>
        <dbReference type="ARBA" id="ARBA00023136"/>
    </source>
</evidence>
<gene>
    <name evidence="8" type="ORF">GPM918_LOCUS24455</name>
    <name evidence="7" type="ORF">OVA965_LOCUS15715</name>
    <name evidence="10" type="ORF">SRO942_LOCUS24454</name>
    <name evidence="9" type="ORF">TMI583_LOCUS15724</name>
</gene>
<dbReference type="SUPFAM" id="SSF48452">
    <property type="entry name" value="TPR-like"/>
    <property type="match status" value="1"/>
</dbReference>
<comment type="subcellular location">
    <subcellularLocation>
        <location evidence="1">Membrane</location>
    </subcellularLocation>
</comment>
<reference evidence="8" key="1">
    <citation type="submission" date="2021-02" db="EMBL/GenBank/DDBJ databases">
        <authorList>
            <person name="Nowell W R."/>
        </authorList>
    </citation>
    <scope>NUCLEOTIDE SEQUENCE</scope>
</reference>
<dbReference type="Proteomes" id="UP000663829">
    <property type="component" value="Unassembled WGS sequence"/>
</dbReference>
<feature type="transmembrane region" description="Helical" evidence="5">
    <location>
        <begin position="138"/>
        <end position="162"/>
    </location>
</feature>
<dbReference type="Gene3D" id="1.20.1070.10">
    <property type="entry name" value="Rhodopsin 7-helix transmembrane proteins"/>
    <property type="match status" value="1"/>
</dbReference>
<evidence type="ECO:0000313" key="9">
    <source>
        <dbReference type="EMBL" id="CAF3793803.1"/>
    </source>
</evidence>
<evidence type="ECO:0000256" key="5">
    <source>
        <dbReference type="SAM" id="Phobius"/>
    </source>
</evidence>
<dbReference type="Proteomes" id="UP000681722">
    <property type="component" value="Unassembled WGS sequence"/>
</dbReference>
<dbReference type="Gene3D" id="1.25.40.10">
    <property type="entry name" value="Tetratricopeptide repeat domain"/>
    <property type="match status" value="1"/>
</dbReference>
<evidence type="ECO:0000259" key="6">
    <source>
        <dbReference type="PROSITE" id="PS50262"/>
    </source>
</evidence>